<evidence type="ECO:0000256" key="11">
    <source>
        <dbReference type="ARBA" id="ARBA00048823"/>
    </source>
</evidence>
<keyword evidence="13" id="KW-0175">Coiled coil</keyword>
<keyword evidence="8 12" id="KW-0648">Protein biosynthesis</keyword>
<comment type="subcellular location">
    <subcellularLocation>
        <location evidence="1 12">Cytoplasm</location>
    </subcellularLocation>
</comment>
<keyword evidence="4 12" id="KW-0963">Cytoplasm</keyword>
<comment type="similarity">
    <text evidence="3 12">Belongs to the class-II aminoacyl-tRNA synthetase family. Type-1 seryl-tRNA synthetase subfamily.</text>
</comment>
<dbReference type="InterPro" id="IPR006195">
    <property type="entry name" value="aa-tRNA-synth_II"/>
</dbReference>
<keyword evidence="5 12" id="KW-0436">Ligase</keyword>
<protein>
    <recommendedName>
        <fullName evidence="12">Serine--tRNA ligase</fullName>
        <ecNumber evidence="12">6.1.1.11</ecNumber>
    </recommendedName>
    <alternativeName>
        <fullName evidence="12">Seryl-tRNA synthetase</fullName>
        <shortName evidence="12">SerRS</shortName>
    </alternativeName>
    <alternativeName>
        <fullName evidence="12">Seryl-tRNA(Ser/Sec) synthetase</fullName>
    </alternativeName>
</protein>
<dbReference type="EMBL" id="JAMWYK010000007">
    <property type="protein sequence ID" value="MCO0832518.1"/>
    <property type="molecule type" value="Genomic_DNA"/>
</dbReference>
<dbReference type="PIRSF" id="PIRSF001529">
    <property type="entry name" value="Ser-tRNA-synth_IIa"/>
    <property type="match status" value="1"/>
</dbReference>
<dbReference type="Gene3D" id="1.10.287.40">
    <property type="entry name" value="Serine-tRNA synthetase, tRNA binding domain"/>
    <property type="match status" value="1"/>
</dbReference>
<feature type="binding site" evidence="12">
    <location>
        <position position="392"/>
    </location>
    <ligand>
        <name>L-serine</name>
        <dbReference type="ChEBI" id="CHEBI:33384"/>
    </ligand>
</feature>
<dbReference type="PANTHER" id="PTHR43697">
    <property type="entry name" value="SERYL-TRNA SYNTHETASE"/>
    <property type="match status" value="1"/>
</dbReference>
<name>A0ABT0ZRA1_9LACO</name>
<comment type="domain">
    <text evidence="12">Consists of two distinct domains, a catalytic core and a N-terminal extension that is involved in tRNA binding.</text>
</comment>
<gene>
    <name evidence="12 15" type="primary">serS</name>
    <name evidence="15" type="ORF">NFX39_05425</name>
</gene>
<dbReference type="Pfam" id="PF00587">
    <property type="entry name" value="tRNA-synt_2b"/>
    <property type="match status" value="1"/>
</dbReference>
<evidence type="ECO:0000256" key="12">
    <source>
        <dbReference type="HAMAP-Rule" id="MF_00176"/>
    </source>
</evidence>
<comment type="function">
    <text evidence="12">Catalyzes the attachment of serine to tRNA(Ser). Is also able to aminoacylate tRNA(Sec) with serine, to form the misacylated tRNA L-seryl-tRNA(Sec), which will be further converted into selenocysteinyl-tRNA(Sec).</text>
</comment>
<feature type="domain" description="Aminoacyl-transfer RNA synthetases class-II family profile" evidence="14">
    <location>
        <begin position="181"/>
        <end position="417"/>
    </location>
</feature>
<dbReference type="EC" id="6.1.1.11" evidence="12"/>
<comment type="catalytic activity">
    <reaction evidence="11 12">
        <text>tRNA(Ser) + L-serine + ATP = L-seryl-tRNA(Ser) + AMP + diphosphate + H(+)</text>
        <dbReference type="Rhea" id="RHEA:12292"/>
        <dbReference type="Rhea" id="RHEA-COMP:9669"/>
        <dbReference type="Rhea" id="RHEA-COMP:9703"/>
        <dbReference type="ChEBI" id="CHEBI:15378"/>
        <dbReference type="ChEBI" id="CHEBI:30616"/>
        <dbReference type="ChEBI" id="CHEBI:33019"/>
        <dbReference type="ChEBI" id="CHEBI:33384"/>
        <dbReference type="ChEBI" id="CHEBI:78442"/>
        <dbReference type="ChEBI" id="CHEBI:78533"/>
        <dbReference type="ChEBI" id="CHEBI:456215"/>
        <dbReference type="EC" id="6.1.1.11"/>
    </reaction>
</comment>
<evidence type="ECO:0000256" key="10">
    <source>
        <dbReference type="ARBA" id="ARBA00047929"/>
    </source>
</evidence>
<evidence type="ECO:0000256" key="1">
    <source>
        <dbReference type="ARBA" id="ARBA00004496"/>
    </source>
</evidence>
<dbReference type="InterPro" id="IPR045864">
    <property type="entry name" value="aa-tRNA-synth_II/BPL/LPL"/>
</dbReference>
<dbReference type="InterPro" id="IPR042103">
    <property type="entry name" value="SerRS_1_N_sf"/>
</dbReference>
<evidence type="ECO:0000256" key="6">
    <source>
        <dbReference type="ARBA" id="ARBA00022741"/>
    </source>
</evidence>
<evidence type="ECO:0000256" key="5">
    <source>
        <dbReference type="ARBA" id="ARBA00022598"/>
    </source>
</evidence>
<dbReference type="NCBIfam" id="TIGR00414">
    <property type="entry name" value="serS"/>
    <property type="match status" value="1"/>
</dbReference>
<dbReference type="GO" id="GO:0004828">
    <property type="term" value="F:serine-tRNA ligase activity"/>
    <property type="evidence" value="ECO:0007669"/>
    <property type="project" value="UniProtKB-EC"/>
</dbReference>
<dbReference type="PROSITE" id="PS50862">
    <property type="entry name" value="AA_TRNA_LIGASE_II"/>
    <property type="match status" value="1"/>
</dbReference>
<evidence type="ECO:0000256" key="8">
    <source>
        <dbReference type="ARBA" id="ARBA00022917"/>
    </source>
</evidence>
<accession>A0ABT0ZRA1</accession>
<evidence type="ECO:0000256" key="9">
    <source>
        <dbReference type="ARBA" id="ARBA00023146"/>
    </source>
</evidence>
<dbReference type="PANTHER" id="PTHR43697:SF1">
    <property type="entry name" value="SERINE--TRNA LIGASE"/>
    <property type="match status" value="1"/>
</dbReference>
<dbReference type="InterPro" id="IPR002314">
    <property type="entry name" value="aa-tRNA-synt_IIb"/>
</dbReference>
<evidence type="ECO:0000256" key="13">
    <source>
        <dbReference type="SAM" id="Coils"/>
    </source>
</evidence>
<dbReference type="Proteomes" id="UP001523234">
    <property type="component" value="Unassembled WGS sequence"/>
</dbReference>
<feature type="binding site" evidence="12">
    <location>
        <begin position="357"/>
        <end position="360"/>
    </location>
    <ligand>
        <name>ATP</name>
        <dbReference type="ChEBI" id="CHEBI:30616"/>
    </ligand>
</feature>
<evidence type="ECO:0000256" key="2">
    <source>
        <dbReference type="ARBA" id="ARBA00005045"/>
    </source>
</evidence>
<evidence type="ECO:0000313" key="15">
    <source>
        <dbReference type="EMBL" id="MCO0832518.1"/>
    </source>
</evidence>
<keyword evidence="7 12" id="KW-0067">ATP-binding</keyword>
<comment type="caution">
    <text evidence="12">Lacks conserved residue(s) required for the propagation of feature annotation.</text>
</comment>
<dbReference type="PRINTS" id="PR00981">
    <property type="entry name" value="TRNASYNTHSER"/>
</dbReference>
<evidence type="ECO:0000259" key="14">
    <source>
        <dbReference type="PROSITE" id="PS50862"/>
    </source>
</evidence>
<organism evidence="15 16">
    <name type="scientific">Fructobacillus apis</name>
    <dbReference type="NCBI Taxonomy" id="2935017"/>
    <lineage>
        <taxon>Bacteria</taxon>
        <taxon>Bacillati</taxon>
        <taxon>Bacillota</taxon>
        <taxon>Bacilli</taxon>
        <taxon>Lactobacillales</taxon>
        <taxon>Lactobacillaceae</taxon>
        <taxon>Fructobacillus</taxon>
    </lineage>
</organism>
<dbReference type="InterPro" id="IPR033729">
    <property type="entry name" value="SerRS_core"/>
</dbReference>
<dbReference type="SUPFAM" id="SSF55681">
    <property type="entry name" value="Class II aaRS and biotin synthetases"/>
    <property type="match status" value="1"/>
</dbReference>
<dbReference type="Pfam" id="PF02403">
    <property type="entry name" value="Seryl_tRNA_N"/>
    <property type="match status" value="1"/>
</dbReference>
<dbReference type="RefSeq" id="WP_252443770.1">
    <property type="nucleotide sequence ID" value="NZ_JAMWYK010000007.1"/>
</dbReference>
<comment type="caution">
    <text evidence="15">The sequence shown here is derived from an EMBL/GenBank/DDBJ whole genome shotgun (WGS) entry which is preliminary data.</text>
</comment>
<dbReference type="SUPFAM" id="SSF46589">
    <property type="entry name" value="tRNA-binding arm"/>
    <property type="match status" value="1"/>
</dbReference>
<feature type="binding site" evidence="12">
    <location>
        <position position="293"/>
    </location>
    <ligand>
        <name>L-serine</name>
        <dbReference type="ChEBI" id="CHEBI:33384"/>
    </ligand>
</feature>
<dbReference type="InterPro" id="IPR010978">
    <property type="entry name" value="tRNA-bd_arm"/>
</dbReference>
<feature type="coiled-coil region" evidence="13">
    <location>
        <begin position="31"/>
        <end position="103"/>
    </location>
</feature>
<sequence length="436" mass="49081">MLDIKYLRKNKEEASKKLQDRGVEEGTLDTLLEKDQKRRDLIAKVEEMKAKRNEASDKIAFAKRQKEDASAAIAEMQEVAKQIKDMDQELADAEAAVKEIATHLPNIAEDDVPVGPDEDSNVEVRKWAPADYATRPHALEKAPEWLKPHYEIGEDLGILDFERGAKVSGARFLYYVGDGARLERALYNFMLDQHREEGYTEMITPIVVNDSAMFGTGQYPKFQDDAYRVQDLDQTYIPTAEVPLTNYYSGETIPAEDLPISITALSPSFRKEAGAAGRDTRGLIRLHQFNKVEMVKFSKADESDIELEKMTNNAENILQKLGLPYHVITLSTGDMGFSAAKTHDLEVWLPAQDTYREISSVSNTKDFQARRMHITYRNAEGKLELVHTLNGSGLAVGRTVAAILENYQNEDGTVTIPEALRPYMGGQEFLNKTPHH</sequence>
<proteinExistence type="inferred from homology"/>
<comment type="catalytic activity">
    <reaction evidence="10 12">
        <text>tRNA(Sec) + L-serine + ATP = L-seryl-tRNA(Sec) + AMP + diphosphate + H(+)</text>
        <dbReference type="Rhea" id="RHEA:42580"/>
        <dbReference type="Rhea" id="RHEA-COMP:9742"/>
        <dbReference type="Rhea" id="RHEA-COMP:10128"/>
        <dbReference type="ChEBI" id="CHEBI:15378"/>
        <dbReference type="ChEBI" id="CHEBI:30616"/>
        <dbReference type="ChEBI" id="CHEBI:33019"/>
        <dbReference type="ChEBI" id="CHEBI:33384"/>
        <dbReference type="ChEBI" id="CHEBI:78442"/>
        <dbReference type="ChEBI" id="CHEBI:78533"/>
        <dbReference type="ChEBI" id="CHEBI:456215"/>
        <dbReference type="EC" id="6.1.1.11"/>
    </reaction>
</comment>
<evidence type="ECO:0000313" key="16">
    <source>
        <dbReference type="Proteomes" id="UP001523234"/>
    </source>
</evidence>
<keyword evidence="16" id="KW-1185">Reference proteome</keyword>
<reference evidence="15 16" key="1">
    <citation type="submission" date="2022-06" db="EMBL/GenBank/DDBJ databases">
        <title>Fructobacillus taiwanensis sp. nov., isolated from the honeybee.</title>
        <authorList>
            <person name="Chen Y.-S."/>
            <person name="Wang L.-T."/>
            <person name="Lee Y.-S."/>
            <person name="Chang Y.-C."/>
            <person name="Wu H.-C."/>
            <person name="Liao C.-Y."/>
            <person name="Chen W.-H."/>
            <person name="Deng J.-N."/>
            <person name="Wang Y.-H."/>
        </authorList>
    </citation>
    <scope>NUCLEOTIDE SEQUENCE [LARGE SCALE GENOMIC DNA]</scope>
    <source>
        <strain evidence="15 16">W13</strain>
    </source>
</reference>
<dbReference type="InterPro" id="IPR002317">
    <property type="entry name" value="Ser-tRNA-ligase_type_1"/>
</dbReference>
<dbReference type="InterPro" id="IPR015866">
    <property type="entry name" value="Ser-tRNA-synth_1_N"/>
</dbReference>
<dbReference type="Gene3D" id="3.30.930.10">
    <property type="entry name" value="Bira Bifunctional Protein, Domain 2"/>
    <property type="match status" value="1"/>
</dbReference>
<comment type="subunit">
    <text evidence="12">Homodimer. The tRNA molecule binds across the dimer.</text>
</comment>
<dbReference type="CDD" id="cd00770">
    <property type="entry name" value="SerRS_core"/>
    <property type="match status" value="1"/>
</dbReference>
<evidence type="ECO:0000256" key="4">
    <source>
        <dbReference type="ARBA" id="ARBA00022490"/>
    </source>
</evidence>
<feature type="binding site" evidence="12">
    <location>
        <begin position="270"/>
        <end position="272"/>
    </location>
    <ligand>
        <name>ATP</name>
        <dbReference type="ChEBI" id="CHEBI:30616"/>
    </ligand>
</feature>
<keyword evidence="9 12" id="KW-0030">Aminoacyl-tRNA synthetase</keyword>
<comment type="pathway">
    <text evidence="2 12">Aminoacyl-tRNA biosynthesis; selenocysteinyl-tRNA(Sec) biosynthesis; L-seryl-tRNA(Sec) from L-serine and tRNA(Sec): step 1/1.</text>
</comment>
<feature type="binding site" evidence="12">
    <location>
        <begin position="239"/>
        <end position="241"/>
    </location>
    <ligand>
        <name>L-serine</name>
        <dbReference type="ChEBI" id="CHEBI:33384"/>
    </ligand>
</feature>
<evidence type="ECO:0000256" key="3">
    <source>
        <dbReference type="ARBA" id="ARBA00010728"/>
    </source>
</evidence>
<keyword evidence="6 12" id="KW-0547">Nucleotide-binding</keyword>
<evidence type="ECO:0000256" key="7">
    <source>
        <dbReference type="ARBA" id="ARBA00022840"/>
    </source>
</evidence>
<dbReference type="HAMAP" id="MF_00176">
    <property type="entry name" value="Ser_tRNA_synth_type1"/>
    <property type="match status" value="1"/>
</dbReference>